<dbReference type="OrthoDB" id="177437at2157"/>
<dbReference type="Pfam" id="PF17647">
    <property type="entry name" value="DUF5518"/>
    <property type="match status" value="1"/>
</dbReference>
<dbReference type="KEGG" id="nvr:FEJ81_08090"/>
<keyword evidence="1" id="KW-1133">Transmembrane helix</keyword>
<dbReference type="EMBL" id="CP040330">
    <property type="protein sequence ID" value="QCS42321.1"/>
    <property type="molecule type" value="Genomic_DNA"/>
</dbReference>
<keyword evidence="1" id="KW-0472">Membrane</keyword>
<evidence type="ECO:0000313" key="3">
    <source>
        <dbReference type="Proteomes" id="UP000302218"/>
    </source>
</evidence>
<sequence length="148" mass="16237">MGLDDRIDELWSDGTWRYPIISGLSSMPFVIAIQHMDIEFYSVVPPFLAGFVAGLWAVKNPVSSTRIGWRAGVVGGLSLAYGGLQFLFSTSQIWFSSPPLFVTIFTPIGVSLVILAYIVIYGIIGSIGGMLGNWIWNNFGRTTNLTLQ</sequence>
<dbReference type="AlphaFoldDB" id="A0A4P8WK76"/>
<dbReference type="GeneID" id="40265225"/>
<dbReference type="InterPro" id="IPR040493">
    <property type="entry name" value="DUF5518"/>
</dbReference>
<proteinExistence type="predicted"/>
<name>A0A4P8WK76_9EURY</name>
<feature type="transmembrane region" description="Helical" evidence="1">
    <location>
        <begin position="100"/>
        <end position="124"/>
    </location>
</feature>
<dbReference type="RefSeq" id="WP_138244812.1">
    <property type="nucleotide sequence ID" value="NZ_CP040330.1"/>
</dbReference>
<feature type="transmembrane region" description="Helical" evidence="1">
    <location>
        <begin position="40"/>
        <end position="57"/>
    </location>
</feature>
<evidence type="ECO:0000256" key="1">
    <source>
        <dbReference type="SAM" id="Phobius"/>
    </source>
</evidence>
<evidence type="ECO:0008006" key="4">
    <source>
        <dbReference type="Google" id="ProtNLM"/>
    </source>
</evidence>
<protein>
    <recommendedName>
        <fullName evidence="4">DUF5518 domain-containing protein</fullName>
    </recommendedName>
</protein>
<gene>
    <name evidence="2" type="ORF">FEJ81_08090</name>
</gene>
<keyword evidence="1" id="KW-0812">Transmembrane</keyword>
<feature type="transmembrane region" description="Helical" evidence="1">
    <location>
        <begin position="16"/>
        <end position="33"/>
    </location>
</feature>
<feature type="transmembrane region" description="Helical" evidence="1">
    <location>
        <begin position="69"/>
        <end position="88"/>
    </location>
</feature>
<dbReference type="Proteomes" id="UP000302218">
    <property type="component" value="Chromosome"/>
</dbReference>
<organism evidence="2 3">
    <name type="scientific">Natrinema versiforme</name>
    <dbReference type="NCBI Taxonomy" id="88724"/>
    <lineage>
        <taxon>Archaea</taxon>
        <taxon>Methanobacteriati</taxon>
        <taxon>Methanobacteriota</taxon>
        <taxon>Stenosarchaea group</taxon>
        <taxon>Halobacteria</taxon>
        <taxon>Halobacteriales</taxon>
        <taxon>Natrialbaceae</taxon>
        <taxon>Natrinema</taxon>
    </lineage>
</organism>
<reference evidence="3" key="1">
    <citation type="submission" date="2019-05" db="EMBL/GenBank/DDBJ databases">
        <title>Genome sequence and methylation pattern of the halophilic Archaeon Natrinema versiforme BOL5-4.</title>
        <authorList>
            <person name="DasSarma P."/>
            <person name="Anton B.P."/>
            <person name="DasSarma S.L."/>
            <person name="Martinez F.L."/>
            <person name="Guzman D."/>
            <person name="Roberts R.J."/>
            <person name="DasSarma S."/>
        </authorList>
    </citation>
    <scope>NUCLEOTIDE SEQUENCE [LARGE SCALE GENOMIC DNA]</scope>
    <source>
        <strain evidence="3">BOL5-4</strain>
    </source>
</reference>
<evidence type="ECO:0000313" key="2">
    <source>
        <dbReference type="EMBL" id="QCS42321.1"/>
    </source>
</evidence>
<accession>A0A4P8WK76</accession>